<dbReference type="OrthoDB" id="2381583at2"/>
<sequence>MRELTIDHFELGLSVTSAAEMAELAGASFPIADRVPEAAGEAIDWQSWYSAWLKHNGTKEAALSPSYLMVEAADTFEATIPWEQLDQAAVLISCEGEPLTKTGPIRLYVPNGSSKCLNVKSIVKLKIGYNAASEPEEASYGFKHTFTADDLRMKK</sequence>
<comment type="caution">
    <text evidence="1">The sequence shown here is derived from an EMBL/GenBank/DDBJ whole genome shotgun (WGS) entry which is preliminary data.</text>
</comment>
<accession>A0A368VPD6</accession>
<proteinExistence type="predicted"/>
<name>A0A368VPD6_9BACL</name>
<dbReference type="Proteomes" id="UP000252415">
    <property type="component" value="Unassembled WGS sequence"/>
</dbReference>
<evidence type="ECO:0000313" key="1">
    <source>
        <dbReference type="EMBL" id="RCW43378.1"/>
    </source>
</evidence>
<gene>
    <name evidence="1" type="ORF">DFP97_11349</name>
</gene>
<evidence type="ECO:0000313" key="2">
    <source>
        <dbReference type="Proteomes" id="UP000252415"/>
    </source>
</evidence>
<reference evidence="1 2" key="1">
    <citation type="submission" date="2018-07" db="EMBL/GenBank/DDBJ databases">
        <title>Genomic Encyclopedia of Type Strains, Phase III (KMG-III): the genomes of soil and plant-associated and newly described type strains.</title>
        <authorList>
            <person name="Whitman W."/>
        </authorList>
    </citation>
    <scope>NUCLEOTIDE SEQUENCE [LARGE SCALE GENOMIC DNA]</scope>
    <source>
        <strain evidence="1 2">CECT 7506</strain>
    </source>
</reference>
<evidence type="ECO:0008006" key="3">
    <source>
        <dbReference type="Google" id="ProtNLM"/>
    </source>
</evidence>
<keyword evidence="2" id="KW-1185">Reference proteome</keyword>
<dbReference type="RefSeq" id="WP_114381970.1">
    <property type="nucleotide sequence ID" value="NZ_QPJD01000013.1"/>
</dbReference>
<organism evidence="1 2">
    <name type="scientific">Paenibacillus prosopidis</name>
    <dbReference type="NCBI Taxonomy" id="630520"/>
    <lineage>
        <taxon>Bacteria</taxon>
        <taxon>Bacillati</taxon>
        <taxon>Bacillota</taxon>
        <taxon>Bacilli</taxon>
        <taxon>Bacillales</taxon>
        <taxon>Paenibacillaceae</taxon>
        <taxon>Paenibacillus</taxon>
    </lineage>
</organism>
<dbReference type="EMBL" id="QPJD01000013">
    <property type="protein sequence ID" value="RCW43378.1"/>
    <property type="molecule type" value="Genomic_DNA"/>
</dbReference>
<dbReference type="AlphaFoldDB" id="A0A368VPD6"/>
<protein>
    <recommendedName>
        <fullName evidence="3">Molybdopterin-dependent oxidoreductase-like protein</fullName>
    </recommendedName>
</protein>